<name>A0A9D4V5W9_ADICA</name>
<sequence>MKGMFVLSVNLPDGTTRDVDDDITKTRDKNWHLEEMKLIADLQRLNIMNEEAIIKPNLKDYFYHTTRARETQTRKRVWHPLTQAILGPMVYGNKWRSDLEAALKKISPGLSKDEQTKAENQARKTMVKSYNRRMTQNLSIVNPANGEEWFQILWKLLFEDERFKITIEKLYYIYSVACSKDLKLAKLKMLGTYENFRQSYGMPLGDHYYIPWLAKEVWMDQVMEDASRLLQQVLDSTYGASKLYFVDIVSRYRGVLFYDFQKEMNVATIPANHVDLKNSSRRLVLDASYCHKKNHLFSCFPDICKAWTIMSPPTYSMYTSTIFRERNDPNGAFLLTDWERKHCPWWIDMKKGECLEEEKEMYLHHLKGECKSDSGSSGEMTEEQRKKMEAELKALKEKEEQEREALGKNRGRPPSGKGGMLIKDTRNLVSPLAHKNVGKGVLLHATLSSFNFIKKQEEIKGSKV</sequence>
<proteinExistence type="predicted"/>
<feature type="region of interest" description="Disordered" evidence="1">
    <location>
        <begin position="398"/>
        <end position="422"/>
    </location>
</feature>
<dbReference type="AlphaFoldDB" id="A0A9D4V5W9"/>
<feature type="compositionally biased region" description="Basic and acidic residues" evidence="1">
    <location>
        <begin position="398"/>
        <end position="407"/>
    </location>
</feature>
<evidence type="ECO:0000313" key="2">
    <source>
        <dbReference type="EMBL" id="KAI5080012.1"/>
    </source>
</evidence>
<gene>
    <name evidence="2" type="ORF">GOP47_0005491</name>
</gene>
<dbReference type="Proteomes" id="UP000886520">
    <property type="component" value="Chromosome 5"/>
</dbReference>
<accession>A0A9D4V5W9</accession>
<comment type="caution">
    <text evidence="2">The sequence shown here is derived from an EMBL/GenBank/DDBJ whole genome shotgun (WGS) entry which is preliminary data.</text>
</comment>
<reference evidence="2 3" key="1">
    <citation type="submission" date="2021-01" db="EMBL/GenBank/DDBJ databases">
        <title>Adiantum capillus-veneris genome.</title>
        <authorList>
            <person name="Fang Y."/>
            <person name="Liao Q."/>
        </authorList>
    </citation>
    <scope>NUCLEOTIDE SEQUENCE [LARGE SCALE GENOMIC DNA]</scope>
    <source>
        <strain evidence="2">H3</strain>
        <tissue evidence="2">Leaf</tissue>
    </source>
</reference>
<evidence type="ECO:0000313" key="3">
    <source>
        <dbReference type="Proteomes" id="UP000886520"/>
    </source>
</evidence>
<evidence type="ECO:0000256" key="1">
    <source>
        <dbReference type="SAM" id="MobiDB-lite"/>
    </source>
</evidence>
<organism evidence="2 3">
    <name type="scientific">Adiantum capillus-veneris</name>
    <name type="common">Maidenhair fern</name>
    <dbReference type="NCBI Taxonomy" id="13818"/>
    <lineage>
        <taxon>Eukaryota</taxon>
        <taxon>Viridiplantae</taxon>
        <taxon>Streptophyta</taxon>
        <taxon>Embryophyta</taxon>
        <taxon>Tracheophyta</taxon>
        <taxon>Polypodiopsida</taxon>
        <taxon>Polypodiidae</taxon>
        <taxon>Polypodiales</taxon>
        <taxon>Pteridineae</taxon>
        <taxon>Pteridaceae</taxon>
        <taxon>Vittarioideae</taxon>
        <taxon>Adiantum</taxon>
    </lineage>
</organism>
<protein>
    <submittedName>
        <fullName evidence="2">Uncharacterized protein</fullName>
    </submittedName>
</protein>
<dbReference type="EMBL" id="JABFUD020000005">
    <property type="protein sequence ID" value="KAI5080012.1"/>
    <property type="molecule type" value="Genomic_DNA"/>
</dbReference>
<dbReference type="OrthoDB" id="1976741at2759"/>
<keyword evidence="3" id="KW-1185">Reference proteome</keyword>